<dbReference type="RefSeq" id="WP_273669565.1">
    <property type="nucleotide sequence ID" value="NZ_JAQQXR010000001.1"/>
</dbReference>
<protein>
    <recommendedName>
        <fullName evidence="4">Phenylpyruvate tautomerase PptA, 4-oxalocrotonate tautomerase family</fullName>
    </recommendedName>
</protein>
<comment type="caution">
    <text evidence="2">The sequence shown here is derived from an EMBL/GenBank/DDBJ whole genome shotgun (WGS) entry which is preliminary data.</text>
</comment>
<gene>
    <name evidence="2" type="ORF">OIK44_04805</name>
</gene>
<accession>A0ABT5JWQ9</accession>
<name>A0ABT5JWQ9_9BURK</name>
<evidence type="ECO:0000313" key="3">
    <source>
        <dbReference type="Proteomes" id="UP001221208"/>
    </source>
</evidence>
<feature type="compositionally biased region" description="Polar residues" evidence="1">
    <location>
        <begin position="176"/>
        <end position="187"/>
    </location>
</feature>
<feature type="region of interest" description="Disordered" evidence="1">
    <location>
        <begin position="170"/>
        <end position="194"/>
    </location>
</feature>
<evidence type="ECO:0000256" key="1">
    <source>
        <dbReference type="SAM" id="MobiDB-lite"/>
    </source>
</evidence>
<organism evidence="2 3">
    <name type="scientific">Janthinobacterium fluminis</name>
    <dbReference type="NCBI Taxonomy" id="2987524"/>
    <lineage>
        <taxon>Bacteria</taxon>
        <taxon>Pseudomonadati</taxon>
        <taxon>Pseudomonadota</taxon>
        <taxon>Betaproteobacteria</taxon>
        <taxon>Burkholderiales</taxon>
        <taxon>Oxalobacteraceae</taxon>
        <taxon>Janthinobacterium</taxon>
    </lineage>
</organism>
<sequence>MPLLRVTHQRGALTDAQKAQLAEELTSAILIAEVGADTPAGRALAYVLFDEVDPKNSWYVGGKPDTSPPKGGRFLFDIVYPVGASMQADKTELHAAINRIVAKTLDVDGSFPNRAGDWVFVHEVPNGSWGASGQTIGIRDINQVAGGDPERAEYFEPLLAAQERVREAHGFPSEVSRANSRRSSLQSTHEHPLN</sequence>
<keyword evidence="3" id="KW-1185">Reference proteome</keyword>
<reference evidence="2 3" key="1">
    <citation type="submission" date="2022-10" db="EMBL/GenBank/DDBJ databases">
        <title>Janthinobacterium sp. hw3 Genome sequencing.</title>
        <authorList>
            <person name="Park S."/>
        </authorList>
    </citation>
    <scope>NUCLEOTIDE SEQUENCE [LARGE SCALE GENOMIC DNA]</scope>
    <source>
        <strain evidence="3">hw3</strain>
    </source>
</reference>
<dbReference type="SUPFAM" id="SSF55331">
    <property type="entry name" value="Tautomerase/MIF"/>
    <property type="match status" value="1"/>
</dbReference>
<dbReference type="InterPro" id="IPR014347">
    <property type="entry name" value="Tautomerase/MIF_sf"/>
</dbReference>
<evidence type="ECO:0000313" key="2">
    <source>
        <dbReference type="EMBL" id="MDC8756906.1"/>
    </source>
</evidence>
<dbReference type="EMBL" id="JAQQXR010000001">
    <property type="protein sequence ID" value="MDC8756906.1"/>
    <property type="molecule type" value="Genomic_DNA"/>
</dbReference>
<proteinExistence type="predicted"/>
<dbReference type="Proteomes" id="UP001221208">
    <property type="component" value="Unassembled WGS sequence"/>
</dbReference>
<dbReference type="Gene3D" id="3.30.429.10">
    <property type="entry name" value="Macrophage Migration Inhibitory Factor"/>
    <property type="match status" value="2"/>
</dbReference>
<evidence type="ECO:0008006" key="4">
    <source>
        <dbReference type="Google" id="ProtNLM"/>
    </source>
</evidence>